<proteinExistence type="predicted"/>
<gene>
    <name evidence="2" type="ORF">EXIGLDRAFT_606932</name>
</gene>
<dbReference type="InParanoid" id="A0A165LXV0"/>
<dbReference type="EMBL" id="KV425918">
    <property type="protein sequence ID" value="KZV98477.1"/>
    <property type="molecule type" value="Genomic_DNA"/>
</dbReference>
<dbReference type="AlphaFoldDB" id="A0A165LXV0"/>
<sequence>MLSILFLQEYDARTGTDCECGRTDAGPRVWRCIDCTDNAVCCASCLKERHQRTPFHKVQRWNGQFFARQALCDVGVTVHLGHDGDRCPKVAEQDAVSMSIGDVTEIHAARVYRCNCAATGEDPTPLWEQLLLARLFPATFSESSTRSAYTFRLMEHWHLDIMQGKKLVYDYWLSLQRRTNVVANDLSGYKNFLRAGRYWRDLTSRRQSGQGHGIDAFLPANRYPGSVAIVCPACPE</sequence>
<reference evidence="2 3" key="1">
    <citation type="journal article" date="2016" name="Mol. Biol. Evol.">
        <title>Comparative Genomics of Early-Diverging Mushroom-Forming Fungi Provides Insights into the Origins of Lignocellulose Decay Capabilities.</title>
        <authorList>
            <person name="Nagy L.G."/>
            <person name="Riley R."/>
            <person name="Tritt A."/>
            <person name="Adam C."/>
            <person name="Daum C."/>
            <person name="Floudas D."/>
            <person name="Sun H."/>
            <person name="Yadav J.S."/>
            <person name="Pangilinan J."/>
            <person name="Larsson K.H."/>
            <person name="Matsuura K."/>
            <person name="Barry K."/>
            <person name="Labutti K."/>
            <person name="Kuo R."/>
            <person name="Ohm R.A."/>
            <person name="Bhattacharya S.S."/>
            <person name="Shirouzu T."/>
            <person name="Yoshinaga Y."/>
            <person name="Martin F.M."/>
            <person name="Grigoriev I.V."/>
            <person name="Hibbett D.S."/>
        </authorList>
    </citation>
    <scope>NUCLEOTIDE SEQUENCE [LARGE SCALE GENOMIC DNA]</scope>
    <source>
        <strain evidence="2 3">HHB12029</strain>
    </source>
</reference>
<dbReference type="OrthoDB" id="3004525at2759"/>
<evidence type="ECO:0000259" key="1">
    <source>
        <dbReference type="Pfam" id="PF18803"/>
    </source>
</evidence>
<organism evidence="2 3">
    <name type="scientific">Exidia glandulosa HHB12029</name>
    <dbReference type="NCBI Taxonomy" id="1314781"/>
    <lineage>
        <taxon>Eukaryota</taxon>
        <taxon>Fungi</taxon>
        <taxon>Dikarya</taxon>
        <taxon>Basidiomycota</taxon>
        <taxon>Agaricomycotina</taxon>
        <taxon>Agaricomycetes</taxon>
        <taxon>Auriculariales</taxon>
        <taxon>Exidiaceae</taxon>
        <taxon>Exidia</taxon>
    </lineage>
</organism>
<evidence type="ECO:0000313" key="3">
    <source>
        <dbReference type="Proteomes" id="UP000077266"/>
    </source>
</evidence>
<dbReference type="InterPro" id="IPR041457">
    <property type="entry name" value="CxC2_KDZ-assoc"/>
</dbReference>
<dbReference type="Proteomes" id="UP000077266">
    <property type="component" value="Unassembled WGS sequence"/>
</dbReference>
<dbReference type="Pfam" id="PF18803">
    <property type="entry name" value="CxC2"/>
    <property type="match status" value="1"/>
</dbReference>
<keyword evidence="3" id="KW-1185">Reference proteome</keyword>
<dbReference type="STRING" id="1314781.A0A165LXV0"/>
<feature type="domain" description="CxC2-like cysteine cluster KDZ transposase-associated" evidence="1">
    <location>
        <begin position="71"/>
        <end position="180"/>
    </location>
</feature>
<accession>A0A165LXV0</accession>
<protein>
    <recommendedName>
        <fullName evidence="1">CxC2-like cysteine cluster KDZ transposase-associated domain-containing protein</fullName>
    </recommendedName>
</protein>
<evidence type="ECO:0000313" key="2">
    <source>
        <dbReference type="EMBL" id="KZV98477.1"/>
    </source>
</evidence>
<name>A0A165LXV0_EXIGL</name>